<name>A0ABN2L536_9MICO</name>
<evidence type="ECO:0000313" key="1">
    <source>
        <dbReference type="EMBL" id="GAA1775525.1"/>
    </source>
</evidence>
<dbReference type="EMBL" id="BAAAPN010000104">
    <property type="protein sequence ID" value="GAA1775525.1"/>
    <property type="molecule type" value="Genomic_DNA"/>
</dbReference>
<gene>
    <name evidence="1" type="ORF">GCM10009810_35760</name>
</gene>
<dbReference type="InterPro" id="IPR023204">
    <property type="entry name" value="SP1917_dom_sf"/>
</dbReference>
<accession>A0ABN2L536</accession>
<keyword evidence="2" id="KW-1185">Reference proteome</keyword>
<protein>
    <submittedName>
        <fullName evidence="1">DUF2200 domain-containing protein</fullName>
    </submittedName>
</protein>
<dbReference type="Proteomes" id="UP001501475">
    <property type="component" value="Unassembled WGS sequence"/>
</dbReference>
<proteinExistence type="predicted"/>
<sequence>MSRIFTTAVADVYPHYVTKVERKGRTTGELNDVIEWLTGYDEVTLHKHLADRTTFADFFAGAELNPKAALITGSICGVKIQEIEDPLMRQIRYLDKLVDEIAKGRPMAKVLRA</sequence>
<dbReference type="InterPro" id="IPR014580">
    <property type="entry name" value="UCP033199"/>
</dbReference>
<dbReference type="RefSeq" id="WP_324387403.1">
    <property type="nucleotide sequence ID" value="NZ_BAAAPN010000104.1"/>
</dbReference>
<organism evidence="1 2">
    <name type="scientific">Nostocoides vanveenii</name>
    <dbReference type="NCBI Taxonomy" id="330835"/>
    <lineage>
        <taxon>Bacteria</taxon>
        <taxon>Bacillati</taxon>
        <taxon>Actinomycetota</taxon>
        <taxon>Actinomycetes</taxon>
        <taxon>Micrococcales</taxon>
        <taxon>Intrasporangiaceae</taxon>
        <taxon>Nostocoides</taxon>
    </lineage>
</organism>
<evidence type="ECO:0000313" key="2">
    <source>
        <dbReference type="Proteomes" id="UP001501475"/>
    </source>
</evidence>
<dbReference type="Pfam" id="PF09966">
    <property type="entry name" value="DUF2200"/>
    <property type="match status" value="1"/>
</dbReference>
<dbReference type="Gene3D" id="1.10.8.290">
    <property type="entry name" value="uncharacterized protein sp1917 domain"/>
    <property type="match status" value="1"/>
</dbReference>
<reference evidence="1 2" key="1">
    <citation type="journal article" date="2019" name="Int. J. Syst. Evol. Microbiol.">
        <title>The Global Catalogue of Microorganisms (GCM) 10K type strain sequencing project: providing services to taxonomists for standard genome sequencing and annotation.</title>
        <authorList>
            <consortium name="The Broad Institute Genomics Platform"/>
            <consortium name="The Broad Institute Genome Sequencing Center for Infectious Disease"/>
            <person name="Wu L."/>
            <person name="Ma J."/>
        </authorList>
    </citation>
    <scope>NUCLEOTIDE SEQUENCE [LARGE SCALE GENOMIC DNA]</scope>
    <source>
        <strain evidence="1 2">JCM 15591</strain>
    </source>
</reference>
<comment type="caution">
    <text evidence="1">The sequence shown here is derived from an EMBL/GenBank/DDBJ whole genome shotgun (WGS) entry which is preliminary data.</text>
</comment>
<dbReference type="PIRSF" id="PIRSF033199">
    <property type="entry name" value="UCP033199"/>
    <property type="match status" value="1"/>
</dbReference>